<accession>A0ABN1WSR3</accession>
<keyword evidence="4" id="KW-1185">Reference proteome</keyword>
<feature type="transmembrane region" description="Helical" evidence="2">
    <location>
        <begin position="202"/>
        <end position="223"/>
    </location>
</feature>
<evidence type="ECO:0000313" key="3">
    <source>
        <dbReference type="EMBL" id="GAA1262371.1"/>
    </source>
</evidence>
<feature type="region of interest" description="Disordered" evidence="1">
    <location>
        <begin position="1"/>
        <end position="30"/>
    </location>
</feature>
<protein>
    <submittedName>
        <fullName evidence="3">Uncharacterized protein</fullName>
    </submittedName>
</protein>
<gene>
    <name evidence="3" type="ORF">GCM10009665_60040</name>
</gene>
<dbReference type="EMBL" id="BAAALF010000151">
    <property type="protein sequence ID" value="GAA1262371.1"/>
    <property type="molecule type" value="Genomic_DNA"/>
</dbReference>
<dbReference type="Proteomes" id="UP001500037">
    <property type="component" value="Unassembled WGS sequence"/>
</dbReference>
<sequence length="378" mass="40075">MSESEESESPAVFEKSDAREKSGAGDKSGAPSMFSRVAGFFGTGRRTSAWRERVAARVRYLSVQLERERLRRPAEADRGALLEGMAALLEEARAGARERHLLALGCGAALERAWANVRAAELVLLELVAEEELGSWVAQVQSCAESSLRPCDPQLVALTAAIRKQDERDGPVPDRGLLIRTLGCAYVELDKEYTRVRSLRNILVAATVVVFLGAAGLALFGWFSPHTLSLCFEPKDTTATIVCPSIQRPAGVTVTVESLADRKDVLLVEVAGAAGAALTVVASLHRIQGTSSPYMLPLAAALLKVPTGALSAFLGVLLIRGAFIPGLSNLDSSGQVLAWGVAFGASQYLVTRFVDSRAQETLTNTGKPAAGAGTDGTQ</sequence>
<evidence type="ECO:0000256" key="1">
    <source>
        <dbReference type="SAM" id="MobiDB-lite"/>
    </source>
</evidence>
<feature type="compositionally biased region" description="Basic and acidic residues" evidence="1">
    <location>
        <begin position="14"/>
        <end position="24"/>
    </location>
</feature>
<proteinExistence type="predicted"/>
<evidence type="ECO:0000313" key="4">
    <source>
        <dbReference type="Proteomes" id="UP001500037"/>
    </source>
</evidence>
<feature type="transmembrane region" description="Helical" evidence="2">
    <location>
        <begin position="265"/>
        <end position="284"/>
    </location>
</feature>
<evidence type="ECO:0000256" key="2">
    <source>
        <dbReference type="SAM" id="Phobius"/>
    </source>
</evidence>
<comment type="caution">
    <text evidence="3">The sequence shown here is derived from an EMBL/GenBank/DDBJ whole genome shotgun (WGS) entry which is preliminary data.</text>
</comment>
<dbReference type="RefSeq" id="WP_344445211.1">
    <property type="nucleotide sequence ID" value="NZ_BAAALF010000151.1"/>
</dbReference>
<organism evidence="3 4">
    <name type="scientific">Kitasatospora nipponensis</name>
    <dbReference type="NCBI Taxonomy" id="258049"/>
    <lineage>
        <taxon>Bacteria</taxon>
        <taxon>Bacillati</taxon>
        <taxon>Actinomycetota</taxon>
        <taxon>Actinomycetes</taxon>
        <taxon>Kitasatosporales</taxon>
        <taxon>Streptomycetaceae</taxon>
        <taxon>Kitasatospora</taxon>
    </lineage>
</organism>
<feature type="transmembrane region" description="Helical" evidence="2">
    <location>
        <begin position="296"/>
        <end position="324"/>
    </location>
</feature>
<name>A0ABN1WSR3_9ACTN</name>
<keyword evidence="2" id="KW-0472">Membrane</keyword>
<keyword evidence="2" id="KW-1133">Transmembrane helix</keyword>
<keyword evidence="2" id="KW-0812">Transmembrane</keyword>
<reference evidence="3 4" key="1">
    <citation type="journal article" date="2019" name="Int. J. Syst. Evol. Microbiol.">
        <title>The Global Catalogue of Microorganisms (GCM) 10K type strain sequencing project: providing services to taxonomists for standard genome sequencing and annotation.</title>
        <authorList>
            <consortium name="The Broad Institute Genomics Platform"/>
            <consortium name="The Broad Institute Genome Sequencing Center for Infectious Disease"/>
            <person name="Wu L."/>
            <person name="Ma J."/>
        </authorList>
    </citation>
    <scope>NUCLEOTIDE SEQUENCE [LARGE SCALE GENOMIC DNA]</scope>
    <source>
        <strain evidence="3 4">JCM 13004</strain>
    </source>
</reference>